<keyword evidence="4" id="KW-1133">Transmembrane helix</keyword>
<dbReference type="Proteomes" id="UP000285301">
    <property type="component" value="Unassembled WGS sequence"/>
</dbReference>
<feature type="non-terminal residue" evidence="5">
    <location>
        <position position="85"/>
    </location>
</feature>
<keyword evidence="5" id="KW-0503">Monooxygenase</keyword>
<dbReference type="GO" id="GO:0004499">
    <property type="term" value="F:N,N-dimethylaniline monooxygenase activity"/>
    <property type="evidence" value="ECO:0007669"/>
    <property type="project" value="InterPro"/>
</dbReference>
<accession>A0A3S3NZK3</accession>
<keyword evidence="4" id="KW-0472">Membrane</keyword>
<keyword evidence="6" id="KW-1185">Reference proteome</keyword>
<gene>
    <name evidence="5" type="ORF">B4U79_04955</name>
</gene>
<keyword evidence="1" id="KW-0285">Flavoprotein</keyword>
<dbReference type="OrthoDB" id="6410539at2759"/>
<sequence length="85" mass="10050">MYRVGPYGNPFDGLFIRRFIFLLFSILPFSLSNFFFEKLMDYRFDHAKYKLKPKHRLLGQHPMVNDALPNRILSGTVVVKGNIER</sequence>
<name>A0A3S3NZK3_9ACAR</name>
<dbReference type="InterPro" id="IPR020946">
    <property type="entry name" value="Flavin_mOase-like"/>
</dbReference>
<organism evidence="5 6">
    <name type="scientific">Dinothrombium tinctorium</name>
    <dbReference type="NCBI Taxonomy" id="1965070"/>
    <lineage>
        <taxon>Eukaryota</taxon>
        <taxon>Metazoa</taxon>
        <taxon>Ecdysozoa</taxon>
        <taxon>Arthropoda</taxon>
        <taxon>Chelicerata</taxon>
        <taxon>Arachnida</taxon>
        <taxon>Acari</taxon>
        <taxon>Acariformes</taxon>
        <taxon>Trombidiformes</taxon>
        <taxon>Prostigmata</taxon>
        <taxon>Anystina</taxon>
        <taxon>Parasitengona</taxon>
        <taxon>Trombidioidea</taxon>
        <taxon>Trombidiidae</taxon>
        <taxon>Dinothrombium</taxon>
    </lineage>
</organism>
<dbReference type="STRING" id="1965070.A0A3S3NZK3"/>
<dbReference type="EMBL" id="NCKU01001382">
    <property type="protein sequence ID" value="RWS12239.1"/>
    <property type="molecule type" value="Genomic_DNA"/>
</dbReference>
<protein>
    <submittedName>
        <fullName evidence="5">Dimethylaniline monooxygenase [N-oxide-forming] 5-like protein</fullName>
    </submittedName>
</protein>
<evidence type="ECO:0000256" key="2">
    <source>
        <dbReference type="ARBA" id="ARBA00022827"/>
    </source>
</evidence>
<keyword evidence="2" id="KW-0274">FAD</keyword>
<dbReference type="GO" id="GO:0050660">
    <property type="term" value="F:flavin adenine dinucleotide binding"/>
    <property type="evidence" value="ECO:0007669"/>
    <property type="project" value="InterPro"/>
</dbReference>
<evidence type="ECO:0000313" key="6">
    <source>
        <dbReference type="Proteomes" id="UP000285301"/>
    </source>
</evidence>
<evidence type="ECO:0000256" key="1">
    <source>
        <dbReference type="ARBA" id="ARBA00022630"/>
    </source>
</evidence>
<dbReference type="GO" id="GO:0050661">
    <property type="term" value="F:NADP binding"/>
    <property type="evidence" value="ECO:0007669"/>
    <property type="project" value="InterPro"/>
</dbReference>
<feature type="transmembrane region" description="Helical" evidence="4">
    <location>
        <begin position="15"/>
        <end position="36"/>
    </location>
</feature>
<dbReference type="Pfam" id="PF00743">
    <property type="entry name" value="FMO-like"/>
    <property type="match status" value="1"/>
</dbReference>
<comment type="caution">
    <text evidence="5">The sequence shown here is derived from an EMBL/GenBank/DDBJ whole genome shotgun (WGS) entry which is preliminary data.</text>
</comment>
<proteinExistence type="predicted"/>
<keyword evidence="4" id="KW-0812">Transmembrane</keyword>
<keyword evidence="3" id="KW-0560">Oxidoreductase</keyword>
<evidence type="ECO:0000313" key="5">
    <source>
        <dbReference type="EMBL" id="RWS12239.1"/>
    </source>
</evidence>
<evidence type="ECO:0000256" key="3">
    <source>
        <dbReference type="ARBA" id="ARBA00023002"/>
    </source>
</evidence>
<reference evidence="5 6" key="1">
    <citation type="journal article" date="2018" name="Gigascience">
        <title>Genomes of trombidid mites reveal novel predicted allergens and laterally-transferred genes associated with secondary metabolism.</title>
        <authorList>
            <person name="Dong X."/>
            <person name="Chaisiri K."/>
            <person name="Xia D."/>
            <person name="Armstrong S.D."/>
            <person name="Fang Y."/>
            <person name="Donnelly M.J."/>
            <person name="Kadowaki T."/>
            <person name="McGarry J.W."/>
            <person name="Darby A.C."/>
            <person name="Makepeace B.L."/>
        </authorList>
    </citation>
    <scope>NUCLEOTIDE SEQUENCE [LARGE SCALE GENOMIC DNA]</scope>
    <source>
        <strain evidence="5">UoL-WK</strain>
    </source>
</reference>
<dbReference type="AlphaFoldDB" id="A0A3S3NZK3"/>
<evidence type="ECO:0000256" key="4">
    <source>
        <dbReference type="SAM" id="Phobius"/>
    </source>
</evidence>